<keyword evidence="3" id="KW-0445">Lipid transport</keyword>
<protein>
    <recommendedName>
        <fullName evidence="5">C2 domain-containing protein</fullName>
    </recommendedName>
</protein>
<feature type="domain" description="C2" evidence="5">
    <location>
        <begin position="2607"/>
        <end position="2751"/>
    </location>
</feature>
<evidence type="ECO:0000259" key="5">
    <source>
        <dbReference type="PROSITE" id="PS50004"/>
    </source>
</evidence>
<dbReference type="InterPro" id="IPR056748">
    <property type="entry name" value="VPS13-like_C"/>
</dbReference>
<accession>A0AAV7ECY6</accession>
<dbReference type="InterPro" id="IPR006614">
    <property type="entry name" value="Peroxin/Ferlin"/>
</dbReference>
<dbReference type="InterPro" id="IPR009291">
    <property type="entry name" value="Vps62"/>
</dbReference>
<dbReference type="Pfam" id="PF25036">
    <property type="entry name" value="VPS13_VAB"/>
    <property type="match status" value="1"/>
</dbReference>
<evidence type="ECO:0000256" key="3">
    <source>
        <dbReference type="ARBA" id="ARBA00023055"/>
    </source>
</evidence>
<dbReference type="EMBL" id="JAINDJ010000005">
    <property type="protein sequence ID" value="KAG9446693.1"/>
    <property type="molecule type" value="Genomic_DNA"/>
</dbReference>
<dbReference type="InterPro" id="IPR001849">
    <property type="entry name" value="PH_domain"/>
</dbReference>
<dbReference type="PANTHER" id="PTHR45523">
    <property type="entry name" value="TETRATRICOPEPTIDE REPEAT (TPR)-CONTAINING PROTEIN-RELATED"/>
    <property type="match status" value="1"/>
</dbReference>
<dbReference type="InterPro" id="IPR000008">
    <property type="entry name" value="C2_dom"/>
</dbReference>
<dbReference type="SMART" id="SM00694">
    <property type="entry name" value="DysFC"/>
    <property type="match status" value="1"/>
</dbReference>
<evidence type="ECO:0000256" key="4">
    <source>
        <dbReference type="SAM" id="MobiDB-lite"/>
    </source>
</evidence>
<dbReference type="Gene3D" id="2.60.40.150">
    <property type="entry name" value="C2 domain"/>
    <property type="match status" value="1"/>
</dbReference>
<keyword evidence="2" id="KW-0813">Transport</keyword>
<dbReference type="PROSITE" id="PS50004">
    <property type="entry name" value="C2"/>
    <property type="match status" value="1"/>
</dbReference>
<dbReference type="SUPFAM" id="SSF49562">
    <property type="entry name" value="C2 domain (Calcium/lipid-binding domain, CaLB)"/>
    <property type="match status" value="1"/>
</dbReference>
<comment type="caution">
    <text evidence="6">The sequence shown here is derived from an EMBL/GenBank/DDBJ whole genome shotgun (WGS) entry which is preliminary data.</text>
</comment>
<sequence length="4311" mass="480883">MFEAHVLHLLRKYLGEYVEGLSTEALRISVWKGDVVLKDLKLKAEALNALRLPVTVKAGFIGTITLKVPWKSLGKDPVIVLIDRVFLLAHAAPDGHSLTEEDREKLFESKLLQIEEAELATLEAKSRRAKAGNPPAGNSWLGSLIATVIGNLKISISNVHIRYEDATSNPGHPFCCGITLAKLAAVTMDEQGNETFDTSGALDKLRKSLQLQRLAVYHDSGSPPWKLEKKWEDLSPNEWIEIFEDGINEPTTHHESVSGWARNRNYLISPINGLLKYHRLGKQERKDPNFPFEKASLTLSDVSLTVSEAQYQDGIKVLEVFSRYRMRVEVSHLRPVVPVFEDPCIWWRYAAQAGLQKKMCIRFSWDKIRHLCQLRRRYVQLYASSLYQSYKVDTTEIRQIEKDLDAKVILLWRLLAHAKVETKEAAQQKVNPKRSWWSFRWHASSGDVSPSDKGSLVQEEKERLTKEEWEAINKLLSYQPDEDVSFVPGKDTQNMIQFLVEVSVGQGAARIISSNGTEIVCGRFEQLQVFTKLYHKCVHCDVSLRFYGLSAPEGSLVESVSSEKKVNALVASFLYLPVGENVDWRLSATIAPCHVTVLMESYNRFRDFLKRSNAVSPAIAWETAAALQTKIEKVSRRAQEQIQMVLEEQSRFALDVDFDAPKIRVPIRASECVTNQGYFLLDFGHFTVHTKEGQLDEHRQSLYSRFYISGRDIAAFYMDGEPEHNSLISPASVAQPFLPSTPFSEGDLFYSLIDRCGMVVVVDQIKIPHPRFPSTRVSVQVPSVGIHFSPQRYSRLMDLLNILYSTTEGVQDSSIEYLHTSVWSQHPADLATNARILVWRGIGNSIAEWKPCFLILSGLYLFVLDSEVSQNYQRCASLSDRHVFEVPPASVGGSLFSVVVCFRGADVQKALESSNSLIIEFQDDEEKNTWLKGLTQATYRASTPLSIDVLEGSSADITDYGGARISTSEVADFVLNGELIEAKLLIYGKVGQEKHESLEETLILELLAGGAKVNVARLGGDLTVKMKLHSLKIRDDLQGRNATCEQYLACSVMTDESSDSSNCPDLKTLPKLHLEEDDIFKDALSDFMSNADQTIHLVNPDMPYSAKLVPADCSGSAFVEETSIIFDKELGKGKSVISEEFYEACNDDTTDFIALSFMTRGPDSPLYDGTDVQMSIRMTKLEFFFNRPTLVALIGFGLDLSVATSGSTHSSQQDASTDNREKENTEESGHAYVTGLLGYGKERVVFGLNMDVDSVCLFLNKEDGSQLAMLVQEKFLLNLKVHPSSLSIEGSLGNLRGVESLIKFTFQSYSIDDDDYEGHDYSLHGRLSAVHIVFLYKFVQEITAYFMELATPHTEDVIKFVDKVGGFEWLIQGYEIEGASALKLDLYLETPTIVVPRNSSSKDFMQLDLGQLQVKNSVSWHGCPETDPSAVHLDVLHAEMHGINMTVGVNGILGKPMIQEAQGFLIEVRRSLRDVFRKVPTFALEVKVGLLHGVMSDKEYYVILDCFYMNLMEEPSLPPSFRGNPSQSSDSIRMLADKVNLHSQLFLSRTVSLMAVEVNHALLELCHGTGEESPLAHLALEGLWVSYRSTSLCEVDLYVTIPKFSVLDVRPYTKPEMRLMLGSASDITKQTVGSTVNFPLLSPGGFERNKETSNEVNSPNLTMLLLDYRARSNSQSLVIRLQQPRVLVVLDFLLALCEYFVPSLGSITGREEMLDPENDPVTSNSNLVLSVPMYLQKEDVVHLSPSQQLIVDGFCFDEFIYDGCGGTICLSDEFDFKETSSSSTQPIIIIGRGKKLRFKNVKIENGGLLRNCTYLGNDSSYSVLAEDGVDISLLENYVSEGNQKSLGNLERPLHTSRANSSNNSSVNQVQSFTFEAQVVSPEFTFFDSTKVSLDDSLHGEKLLRAKLDLSFMYASKDSDTWVRALVKDLTVEAGSGLVVLDPVDMSGGYTSVKDKTNISVLSTEICVHLSLSVISLVLHLQDQATAALQFGNANPLVPCTNFDRVWVSKKASCVAPGFNLSFWRPQSPSNYAILGDCITSRPTPPSQAVMAISNAYGRVRKPLGFELIGFVSSFQAPEAEISQCHADDCSLWMPIAPPGYLAVGCVANKGREPPPTHVVYCLRSDLATSTAFSECILSVPANSRIPSGFSVWRLDNALGSFCAHASIECPPKTIGYDLHLSLFRNLGLHVSSSNTAQTNFSNNSNYQSQKGNLGDSGRSGWEILRSISKPNSFYVSTPHFERIWWDKGCDLRRPVSVWRPIPRLGFSVLGDCITEGLEPPALGLVFKSDDSGVSAKPVQFTKVGHITGVRGLDEAFFWYPIAPPGYVSLGCVVSKIDEPPRLDSFCCPRMDIVHQANIPEVPISRSTSSKNPHSWSIWKVENQAGTFLARSDLKKPSNRLAYGIGDYVKPKTRDDVSAEVKLSSFSVTVLDSLCGMMTPLFDMTITNINLATHGRVESMNAVLISSIAASTFNTQLDAWEPLVEPFDGIFKFETYDTNICPPPRIGKRVRIAATSTLNLNISAANLDTIAESIVSWRRQAELEWKSLEEAGTDMKRSNDTRISALEEEDFQKVMIENKLGCDIYLKRFDENAETVVLVRHEECASAWLPPPSFSDRLNIAAEYRNPRCYIGVQIFEAKGLPILDDGNSHGFFCALRLIIDGQPSDQQKLFPQSARTRSVKPIISESTKDAAAKWNELFIFEVPRKGLAKLEVEVTNLASRAGKGEVIGAFSIPIGSSAGMLTRAPSVRLLHQPVDVQKISSYPLKKRGQAPTDVVHQGSGNLLVSTSYFEKKTIVNFQTEMDKTSTDRDVGFWVGLQPEGPWESYRSLLPLTVVPKTLSKNLFAFEVTMKNGKKHVIFRSLAVVVNDADIALELSVCPLSMLNNDSLLSMVPNSLVIEELFENERYHPVSGWGNRLGFRPNDPGRWSTRDYSYSSKNFFEPPIPSGWQWTSGWDRDKSQSVDSEGWAYGPDFHSLKWPPSSTKSCMKSSSDFVRRRRWIRPRKQLSQSHENANRSYIAILKPRSSVVLPWKSMTKNSDLCLQVRPYVDHPETPYAWGHAVTVDSSLNNTNIQSSGEHGSFSRQNTMKSSNSTTPSSVFKLDQLEKKDILFCCNPGDSSKSCFWLSTGSDASVLHTELNSPVYDWKISFNAPVKLENKLSSQAEYFIWEKLTEGIRVERQHGTISPGGSTFIYSVDVLKHIYLTLSVQGGWVLEKEPVLILDPSAPEVVSSFWMINLQSNRRLRVSIERDLGGTNAATKMIRLFVPYWIANDSHLQLEYRLVEVEPVEDIEADSRSLSRAVKSAKLALKRPIVSSDGKDSGSKKNVQLLEAIEELSLTPVMLSPQDYLTRSSLMSFPSRNDTFLSPRIGIAVSLHRSDYFSPGISLLELENKERVDVKAFNSNRSYYKLSALLTMASNRTKVVRFQPHTLLFNRTGSSLLLQQLDTEFVEHLHPFDPPKIILWQPTGRSELLKLRMDGFKWSTPYSIEHEGMMSVCLKSEMGNEEKFVRIEVRNGAKSSRYEVIFRPKSVSSPFRLENQSVFIPLCFRQVDGTVDSWRPLSPNSSTAFFWEDLGRKRVLEIVVEGADPSKSQKYNIEEVAEHQPLRVSGGPVTALCVSILKEGKMYVVKIRDWMPSNEPEVLSLRQTPLTSPRPSEVDQLQSSLASECEFHVIVELADFGLSVIDHTPEEILYLSLQNFLLSYSTGLGSGISRFKVRVLGIQLDNQLPLTPMPVLFRPQKIQDQVDYILKLSATMQSNGSVDFCVYPYIGFQVPESSSFLINIHEPIIWRLHEMVQHVKSGRRLGSQSSAVSVDPTIKIGLFSISEIRFRLSLAMSPTQRPRGILGFWSSLMTALGNTEHMPIRVNQRFLEDVCMRQSAIISSAMSSIQKDLLSQPLQLLSGVDILGNASNALGHMSKGVAALSMDKKFIQSRQRQENKGVEDIGDVIREGGGALAKGLFRGVTGILTKPLEGAKSSGVEGFVQGVGKGLIGAAAQPVSGVLDLLSKTTEGANAVRMKITSAITSDEQLLRKRLPRAIGGDNLLHPYDEYKAQGQVILQLAESGAFFGQVDLFKVRGKFALSDAYEDHFLLPKGKIVIVTHRRVLLLQQPSNIIGQRKFNPARDPCSVLWDVLWDDLATMELTHGKKDSSRSPPSRLILYLINRSPDTRESTRVMKCTRDTQQAFEIYCSIDQAINSFGPTRSKEMLKKVQKPYSPRCSDISSIDSKEAGGAIWGTEESPVVPLSSTFGDIDIQVSLHLITGKASARKGRDRGHHRHSPTCYPHYTCTVCICESFVYMVFNVEWRNASRLKF</sequence>
<comment type="similarity">
    <text evidence="1">Belongs to the VPS13 family.</text>
</comment>
<evidence type="ECO:0000256" key="1">
    <source>
        <dbReference type="ARBA" id="ARBA00006545"/>
    </source>
</evidence>
<dbReference type="Pfam" id="PF00168">
    <property type="entry name" value="C2"/>
    <property type="match status" value="1"/>
</dbReference>
<feature type="compositionally biased region" description="Polar residues" evidence="4">
    <location>
        <begin position="1207"/>
        <end position="1216"/>
    </location>
</feature>
<dbReference type="InterPro" id="IPR026854">
    <property type="entry name" value="VPS13_N"/>
</dbReference>
<proteinExistence type="inferred from homology"/>
<dbReference type="PANTHER" id="PTHR45523:SF2">
    <property type="entry name" value="OS02G0470600 PROTEIN"/>
    <property type="match status" value="1"/>
</dbReference>
<evidence type="ECO:0000256" key="2">
    <source>
        <dbReference type="ARBA" id="ARBA00022448"/>
    </source>
</evidence>
<dbReference type="InterPro" id="IPR009543">
    <property type="entry name" value="VPS13_VAB"/>
</dbReference>
<organism evidence="6 7">
    <name type="scientific">Aristolochia fimbriata</name>
    <name type="common">White veined hardy Dutchman's pipe vine</name>
    <dbReference type="NCBI Taxonomy" id="158543"/>
    <lineage>
        <taxon>Eukaryota</taxon>
        <taxon>Viridiplantae</taxon>
        <taxon>Streptophyta</taxon>
        <taxon>Embryophyta</taxon>
        <taxon>Tracheophyta</taxon>
        <taxon>Spermatophyta</taxon>
        <taxon>Magnoliopsida</taxon>
        <taxon>Magnoliidae</taxon>
        <taxon>Piperales</taxon>
        <taxon>Aristolochiaceae</taxon>
        <taxon>Aristolochia</taxon>
    </lineage>
</organism>
<dbReference type="Pfam" id="PF25037">
    <property type="entry name" value="VPS13_C"/>
    <property type="match status" value="1"/>
</dbReference>
<gene>
    <name evidence="6" type="ORF">H6P81_012821</name>
</gene>
<keyword evidence="7" id="KW-1185">Reference proteome</keyword>
<dbReference type="GO" id="GO:0006869">
    <property type="term" value="P:lipid transport"/>
    <property type="evidence" value="ECO:0007669"/>
    <property type="project" value="UniProtKB-KW"/>
</dbReference>
<evidence type="ECO:0000313" key="6">
    <source>
        <dbReference type="EMBL" id="KAG9446693.1"/>
    </source>
</evidence>
<name>A0AAV7ECY6_ARIFI</name>
<dbReference type="SMART" id="SM00233">
    <property type="entry name" value="PH"/>
    <property type="match status" value="1"/>
</dbReference>
<dbReference type="Pfam" id="PF06101">
    <property type="entry name" value="Vps62"/>
    <property type="match status" value="2"/>
</dbReference>
<feature type="compositionally biased region" description="Basic and acidic residues" evidence="4">
    <location>
        <begin position="1217"/>
        <end position="1227"/>
    </location>
</feature>
<dbReference type="InterPro" id="IPR035892">
    <property type="entry name" value="C2_domain_sf"/>
</dbReference>
<dbReference type="CDD" id="cd00030">
    <property type="entry name" value="C2"/>
    <property type="match status" value="1"/>
</dbReference>
<reference evidence="6 7" key="1">
    <citation type="submission" date="2021-07" db="EMBL/GenBank/DDBJ databases">
        <title>The Aristolochia fimbriata genome: insights into angiosperm evolution, floral development and chemical biosynthesis.</title>
        <authorList>
            <person name="Jiao Y."/>
        </authorList>
    </citation>
    <scope>NUCLEOTIDE SEQUENCE [LARGE SCALE GENOMIC DNA]</scope>
    <source>
        <strain evidence="6">IBCAS-2021</strain>
        <tissue evidence="6">Leaf</tissue>
    </source>
</reference>
<evidence type="ECO:0000313" key="7">
    <source>
        <dbReference type="Proteomes" id="UP000825729"/>
    </source>
</evidence>
<dbReference type="Pfam" id="PF12624">
    <property type="entry name" value="VPS13_N"/>
    <property type="match status" value="1"/>
</dbReference>
<dbReference type="Proteomes" id="UP000825729">
    <property type="component" value="Unassembled WGS sequence"/>
</dbReference>
<feature type="region of interest" description="Disordered" evidence="4">
    <location>
        <begin position="1207"/>
        <end position="1227"/>
    </location>
</feature>
<feature type="region of interest" description="Disordered" evidence="4">
    <location>
        <begin position="3071"/>
        <end position="3095"/>
    </location>
</feature>
<dbReference type="GO" id="GO:0016020">
    <property type="term" value="C:membrane"/>
    <property type="evidence" value="ECO:0007669"/>
    <property type="project" value="InterPro"/>
</dbReference>